<comment type="caution">
    <text evidence="3">The sequence shown here is derived from an EMBL/GenBank/DDBJ whole genome shotgun (WGS) entry which is preliminary data.</text>
</comment>
<gene>
    <name evidence="3" type="ORF">AYI68_g7996</name>
</gene>
<feature type="compositionally biased region" description="Low complexity" evidence="1">
    <location>
        <begin position="90"/>
        <end position="103"/>
    </location>
</feature>
<dbReference type="OrthoDB" id="3824970at2759"/>
<accession>A0A1R0GM59</accession>
<reference evidence="3 4" key="1">
    <citation type="journal article" date="2016" name="Mol. Biol. Evol.">
        <title>Genome-Wide Survey of Gut Fungi (Harpellales) Reveals the First Horizontally Transferred Ubiquitin Gene from a Mosquito Host.</title>
        <authorList>
            <person name="Wang Y."/>
            <person name="White M.M."/>
            <person name="Kvist S."/>
            <person name="Moncalvo J.M."/>
        </authorList>
    </citation>
    <scope>NUCLEOTIDE SEQUENCE [LARGE SCALE GENOMIC DNA]</scope>
    <source>
        <strain evidence="3 4">ALG-7-W6</strain>
    </source>
</reference>
<evidence type="ECO:0000313" key="4">
    <source>
        <dbReference type="Proteomes" id="UP000187455"/>
    </source>
</evidence>
<feature type="domain" description="CUE" evidence="2">
    <location>
        <begin position="17"/>
        <end position="59"/>
    </location>
</feature>
<protein>
    <submittedName>
        <fullName evidence="3">Coupling of ubiquitin conjugation to ER degradation protein 1</fullName>
    </submittedName>
</protein>
<name>A0A1R0GM59_9FUNG</name>
<feature type="region of interest" description="Disordered" evidence="1">
    <location>
        <begin position="56"/>
        <end position="108"/>
    </location>
</feature>
<dbReference type="EMBL" id="LSSL01007504">
    <property type="protein sequence ID" value="OLY77966.1"/>
    <property type="molecule type" value="Genomic_DNA"/>
</dbReference>
<dbReference type="STRING" id="133383.A0A1R0GM59"/>
<evidence type="ECO:0000256" key="1">
    <source>
        <dbReference type="SAM" id="MobiDB-lite"/>
    </source>
</evidence>
<dbReference type="InterPro" id="IPR003892">
    <property type="entry name" value="CUE"/>
</dbReference>
<dbReference type="SMART" id="SM00546">
    <property type="entry name" value="CUE"/>
    <property type="match status" value="1"/>
</dbReference>
<evidence type="ECO:0000313" key="3">
    <source>
        <dbReference type="EMBL" id="OLY77966.1"/>
    </source>
</evidence>
<dbReference type="AlphaFoldDB" id="A0A1R0GM59"/>
<organism evidence="3 4">
    <name type="scientific">Smittium mucronatum</name>
    <dbReference type="NCBI Taxonomy" id="133383"/>
    <lineage>
        <taxon>Eukaryota</taxon>
        <taxon>Fungi</taxon>
        <taxon>Fungi incertae sedis</taxon>
        <taxon>Zoopagomycota</taxon>
        <taxon>Kickxellomycotina</taxon>
        <taxon>Harpellomycetes</taxon>
        <taxon>Harpellales</taxon>
        <taxon>Legeriomycetaceae</taxon>
        <taxon>Smittium</taxon>
    </lineage>
</organism>
<proteinExistence type="predicted"/>
<dbReference type="Gene3D" id="1.10.8.10">
    <property type="entry name" value="DNA helicase RuvA subunit, C-terminal domain"/>
    <property type="match status" value="1"/>
</dbReference>
<dbReference type="GO" id="GO:0043130">
    <property type="term" value="F:ubiquitin binding"/>
    <property type="evidence" value="ECO:0007669"/>
    <property type="project" value="InterPro"/>
</dbReference>
<feature type="compositionally biased region" description="Polar residues" evidence="1">
    <location>
        <begin position="68"/>
        <end position="87"/>
    </location>
</feature>
<dbReference type="CDD" id="cd14376">
    <property type="entry name" value="CUE_AUP1_AMFR_like"/>
    <property type="match status" value="1"/>
</dbReference>
<evidence type="ECO:0000259" key="2">
    <source>
        <dbReference type="PROSITE" id="PS51140"/>
    </source>
</evidence>
<sequence>MILGGNSAELGSATFPIREDHVRELLIMFPGIGEESVRYDLGKTGSIQVTTENILRLGGTLPPPPQVRSPSNQPSSINDSNSTTGRNQRAGAGASASASGSQSKPVADLLTRYSIDPNMEITEAPENKWDMDPEKRAEIFNKKKEYMVLQARKRFLEKQEAH</sequence>
<dbReference type="Proteomes" id="UP000187455">
    <property type="component" value="Unassembled WGS sequence"/>
</dbReference>
<dbReference type="Pfam" id="PF02845">
    <property type="entry name" value="CUE"/>
    <property type="match status" value="1"/>
</dbReference>
<keyword evidence="4" id="KW-1185">Reference proteome</keyword>
<dbReference type="PROSITE" id="PS51140">
    <property type="entry name" value="CUE"/>
    <property type="match status" value="1"/>
</dbReference>